<dbReference type="InterPro" id="IPR027417">
    <property type="entry name" value="P-loop_NTPase"/>
</dbReference>
<keyword evidence="4" id="KW-1003">Cell membrane</keyword>
<evidence type="ECO:0000256" key="5">
    <source>
        <dbReference type="ARBA" id="ARBA00022741"/>
    </source>
</evidence>
<dbReference type="InterPro" id="IPR003439">
    <property type="entry name" value="ABC_transporter-like_ATP-bd"/>
</dbReference>
<reference evidence="10 11" key="1">
    <citation type="submission" date="2014-02" db="EMBL/GenBank/DDBJ databases">
        <title>Genome sequence of Mycoplasma capricolum subsp. capricolum strain 14232.</title>
        <authorList>
            <person name="Sirand-Pugnet P."/>
            <person name="Breton M."/>
            <person name="Dordet-Frisoni E."/>
            <person name="Baranowski E."/>
            <person name="Barre A."/>
            <person name="Couture C."/>
            <person name="Dupuy V."/>
            <person name="Gaurivaud P."/>
            <person name="Jacob D."/>
            <person name="Lemaitre C."/>
            <person name="Manso-Silvan L."/>
            <person name="Nikolski M."/>
            <person name="Nouvel L.-X."/>
            <person name="Poumarat F."/>
            <person name="Tardy F."/>
            <person name="Thebault P."/>
            <person name="Theil S."/>
            <person name="Citti C."/>
            <person name="Thiaucourt F."/>
            <person name="Blanchard A."/>
        </authorList>
    </citation>
    <scope>NUCLEOTIDE SEQUENCE [LARGE SCALE GENOMIC DNA]</scope>
    <source>
        <strain evidence="10 11">14232</strain>
    </source>
</reference>
<dbReference type="GO" id="GO:0042626">
    <property type="term" value="F:ATPase-coupled transmembrane transporter activity"/>
    <property type="evidence" value="ECO:0007669"/>
    <property type="project" value="TreeGrafter"/>
</dbReference>
<dbReference type="PROSITE" id="PS00211">
    <property type="entry name" value="ABC_TRANSPORTER_1"/>
    <property type="match status" value="1"/>
</dbReference>
<keyword evidence="5" id="KW-0547">Nucleotide-binding</keyword>
<dbReference type="RefSeq" id="WP_036432201.1">
    <property type="nucleotide sequence ID" value="NZ_JFDO01000026.1"/>
</dbReference>
<dbReference type="InterPro" id="IPR050095">
    <property type="entry name" value="ECF_ABC_transporter_ATP-bd"/>
</dbReference>
<evidence type="ECO:0000256" key="4">
    <source>
        <dbReference type="ARBA" id="ARBA00022475"/>
    </source>
</evidence>
<keyword evidence="6 10" id="KW-0067">ATP-binding</keyword>
<dbReference type="InterPro" id="IPR003593">
    <property type="entry name" value="AAA+_ATPase"/>
</dbReference>
<dbReference type="InterPro" id="IPR015856">
    <property type="entry name" value="ABC_transpr_CbiO/EcfA_su"/>
</dbReference>
<keyword evidence="8" id="KW-0472">Membrane</keyword>
<dbReference type="PROSITE" id="PS50893">
    <property type="entry name" value="ABC_TRANSPORTER_2"/>
    <property type="match status" value="1"/>
</dbReference>
<organism evidence="10 11">
    <name type="scientific">Mycoplasma capricolum subsp. capricolum 14232</name>
    <dbReference type="NCBI Taxonomy" id="1188238"/>
    <lineage>
        <taxon>Bacteria</taxon>
        <taxon>Bacillati</taxon>
        <taxon>Mycoplasmatota</taxon>
        <taxon>Mollicutes</taxon>
        <taxon>Mycoplasmataceae</taxon>
        <taxon>Mycoplasma</taxon>
    </lineage>
</organism>
<gene>
    <name evidence="10" type="ORF">MCAPa_6230</name>
</gene>
<dbReference type="AlphaFoldDB" id="A0A084EJM8"/>
<evidence type="ECO:0000259" key="9">
    <source>
        <dbReference type="PROSITE" id="PS50893"/>
    </source>
</evidence>
<proteinExistence type="inferred from homology"/>
<name>A0A084EJM8_MYCCA</name>
<dbReference type="PANTHER" id="PTHR43553:SF24">
    <property type="entry name" value="ENERGY-COUPLING FACTOR TRANSPORTER ATP-BINDING PROTEIN ECFA1"/>
    <property type="match status" value="1"/>
</dbReference>
<evidence type="ECO:0000256" key="2">
    <source>
        <dbReference type="ARBA" id="ARBA00005417"/>
    </source>
</evidence>
<evidence type="ECO:0000256" key="7">
    <source>
        <dbReference type="ARBA" id="ARBA00022967"/>
    </source>
</evidence>
<comment type="subcellular location">
    <subcellularLocation>
        <location evidence="1">Cell membrane</location>
    </subcellularLocation>
</comment>
<comment type="similarity">
    <text evidence="2">Belongs to the ABC transporter superfamily.</text>
</comment>
<dbReference type="GO" id="GO:0043190">
    <property type="term" value="C:ATP-binding cassette (ABC) transporter complex"/>
    <property type="evidence" value="ECO:0007669"/>
    <property type="project" value="TreeGrafter"/>
</dbReference>
<dbReference type="SMART" id="SM00382">
    <property type="entry name" value="AAA"/>
    <property type="match status" value="1"/>
</dbReference>
<dbReference type="InterPro" id="IPR030947">
    <property type="entry name" value="EcfA_1"/>
</dbReference>
<sequence>MDNLAIFEEFNSKKISQDDLEATIISLNNYFIKLNDLNNQYLNLIRQDNTDKSKKQNIKIQRKNTKIEINKIIATTKLFKQNIKLAESMYKKIKSSNNQDDIKKAQLEVDNAKSMLIQFKEAINGQGKSIKLKKLNDIAIEIKNLSFKYGPEFPNAIDDVSFTINQGEYVTIIGHNGSGKSTISKILIGVLNAQQGEIRIFGNIVHDHNIEQARKFLGIVFQNPDNQFIGSTVEADIAFGLENKRVDPKKMPDIILDSAKKVGMEWALKKEPLNLSGGQKQRVAIASTLALDPDIMIFDEATSMLDPKGKREIKEIMVQLRETRTKTILSITHDMDEILNADKVIVLDHGKLVRVAKPLDIVEDKEFLRNIQLDVPFVGLVREELEKKGIKIASTQNIDELVEQICKK</sequence>
<dbReference type="Gene3D" id="3.40.50.300">
    <property type="entry name" value="P-loop containing nucleotide triphosphate hydrolases"/>
    <property type="match status" value="1"/>
</dbReference>
<dbReference type="FunFam" id="3.40.50.300:FF:000224">
    <property type="entry name" value="Energy-coupling factor transporter ATP-binding protein EcfA"/>
    <property type="match status" value="1"/>
</dbReference>
<feature type="domain" description="ABC transporter" evidence="9">
    <location>
        <begin position="140"/>
        <end position="374"/>
    </location>
</feature>
<protein>
    <submittedName>
        <fullName evidence="10">ABC transporter, ATP-binding component (Predicted cobalt transport)</fullName>
    </submittedName>
</protein>
<dbReference type="Proteomes" id="UP000028533">
    <property type="component" value="Unassembled WGS sequence"/>
</dbReference>
<evidence type="ECO:0000313" key="10">
    <source>
        <dbReference type="EMBL" id="KEZ18170.1"/>
    </source>
</evidence>
<keyword evidence="3" id="KW-0813">Transport</keyword>
<dbReference type="GO" id="GO:0005524">
    <property type="term" value="F:ATP binding"/>
    <property type="evidence" value="ECO:0007669"/>
    <property type="project" value="UniProtKB-KW"/>
</dbReference>
<dbReference type="NCBIfam" id="NF010167">
    <property type="entry name" value="PRK13648.1"/>
    <property type="match status" value="1"/>
</dbReference>
<dbReference type="InterPro" id="IPR017871">
    <property type="entry name" value="ABC_transporter-like_CS"/>
</dbReference>
<dbReference type="EMBL" id="JFDO01000026">
    <property type="protein sequence ID" value="KEZ18170.1"/>
    <property type="molecule type" value="Genomic_DNA"/>
</dbReference>
<evidence type="ECO:0000256" key="6">
    <source>
        <dbReference type="ARBA" id="ARBA00022840"/>
    </source>
</evidence>
<evidence type="ECO:0000256" key="1">
    <source>
        <dbReference type="ARBA" id="ARBA00004236"/>
    </source>
</evidence>
<dbReference type="PANTHER" id="PTHR43553">
    <property type="entry name" value="HEAVY METAL TRANSPORTER"/>
    <property type="match status" value="1"/>
</dbReference>
<evidence type="ECO:0000313" key="11">
    <source>
        <dbReference type="Proteomes" id="UP000028533"/>
    </source>
</evidence>
<evidence type="ECO:0000256" key="3">
    <source>
        <dbReference type="ARBA" id="ARBA00022448"/>
    </source>
</evidence>
<dbReference type="GO" id="GO:0016887">
    <property type="term" value="F:ATP hydrolysis activity"/>
    <property type="evidence" value="ECO:0007669"/>
    <property type="project" value="InterPro"/>
</dbReference>
<dbReference type="NCBIfam" id="TIGR04520">
    <property type="entry name" value="ECF_ATPase_1"/>
    <property type="match status" value="1"/>
</dbReference>
<comment type="caution">
    <text evidence="10">The sequence shown here is derived from an EMBL/GenBank/DDBJ whole genome shotgun (WGS) entry which is preliminary data.</text>
</comment>
<dbReference type="SUPFAM" id="SSF52540">
    <property type="entry name" value="P-loop containing nucleoside triphosphate hydrolases"/>
    <property type="match status" value="1"/>
</dbReference>
<dbReference type="CDD" id="cd03225">
    <property type="entry name" value="ABC_cobalt_CbiO_domain1"/>
    <property type="match status" value="1"/>
</dbReference>
<evidence type="ECO:0000256" key="8">
    <source>
        <dbReference type="ARBA" id="ARBA00023136"/>
    </source>
</evidence>
<keyword evidence="7" id="KW-1278">Translocase</keyword>
<dbReference type="Pfam" id="PF00005">
    <property type="entry name" value="ABC_tran"/>
    <property type="match status" value="1"/>
</dbReference>
<accession>A0A084EJM8</accession>